<dbReference type="OrthoDB" id="4540492at2759"/>
<evidence type="ECO:0000256" key="10">
    <source>
        <dbReference type="ARBA" id="ARBA00023180"/>
    </source>
</evidence>
<feature type="transmembrane region" description="Helical" evidence="13">
    <location>
        <begin position="271"/>
        <end position="294"/>
    </location>
</feature>
<organism evidence="15 16">
    <name type="scientific">Hemibagrus wyckioides</name>
    <dbReference type="NCBI Taxonomy" id="337641"/>
    <lineage>
        <taxon>Eukaryota</taxon>
        <taxon>Metazoa</taxon>
        <taxon>Chordata</taxon>
        <taxon>Craniata</taxon>
        <taxon>Vertebrata</taxon>
        <taxon>Euteleostomi</taxon>
        <taxon>Actinopterygii</taxon>
        <taxon>Neopterygii</taxon>
        <taxon>Teleostei</taxon>
        <taxon>Ostariophysi</taxon>
        <taxon>Siluriformes</taxon>
        <taxon>Bagridae</taxon>
        <taxon>Hemibagrus</taxon>
    </lineage>
</organism>
<evidence type="ECO:0000259" key="14">
    <source>
        <dbReference type="PROSITE" id="PS50850"/>
    </source>
</evidence>
<dbReference type="GO" id="GO:0016324">
    <property type="term" value="C:apical plasma membrane"/>
    <property type="evidence" value="ECO:0007669"/>
    <property type="project" value="TreeGrafter"/>
</dbReference>
<name>A0A9D3SP57_9TELE</name>
<evidence type="ECO:0000256" key="12">
    <source>
        <dbReference type="SAM" id="MobiDB-lite"/>
    </source>
</evidence>
<dbReference type="AlphaFoldDB" id="A0A9D3SP57"/>
<comment type="subcellular location">
    <subcellularLocation>
        <location evidence="2">Cell membrane</location>
        <topology evidence="2">Multi-pass membrane protein</topology>
    </subcellularLocation>
</comment>
<dbReference type="Pfam" id="PF00083">
    <property type="entry name" value="Sugar_tr"/>
    <property type="match status" value="1"/>
</dbReference>
<dbReference type="PROSITE" id="PS50850">
    <property type="entry name" value="MFS"/>
    <property type="match status" value="1"/>
</dbReference>
<reference evidence="15 16" key="1">
    <citation type="submission" date="2021-06" db="EMBL/GenBank/DDBJ databases">
        <title>Chromosome-level genome assembly of the red-tail catfish (Hemibagrus wyckioides).</title>
        <authorList>
            <person name="Shao F."/>
        </authorList>
    </citation>
    <scope>NUCLEOTIDE SEQUENCE [LARGE SCALE GENOMIC DNA]</scope>
    <source>
        <strain evidence="15">EC202008001</strain>
        <tissue evidence="15">Blood</tissue>
    </source>
</reference>
<evidence type="ECO:0000256" key="5">
    <source>
        <dbReference type="ARBA" id="ARBA00022475"/>
    </source>
</evidence>
<feature type="transmembrane region" description="Helical" evidence="13">
    <location>
        <begin position="98"/>
        <end position="116"/>
    </location>
</feature>
<dbReference type="Gene3D" id="1.20.1250.20">
    <property type="entry name" value="MFS general substrate transporter like domains"/>
    <property type="match status" value="1"/>
</dbReference>
<dbReference type="GO" id="GO:0046323">
    <property type="term" value="P:D-glucose import"/>
    <property type="evidence" value="ECO:0007669"/>
    <property type="project" value="TreeGrafter"/>
</dbReference>
<dbReference type="InterPro" id="IPR020846">
    <property type="entry name" value="MFS_dom"/>
</dbReference>
<evidence type="ECO:0000256" key="13">
    <source>
        <dbReference type="SAM" id="Phobius"/>
    </source>
</evidence>
<evidence type="ECO:0000313" key="15">
    <source>
        <dbReference type="EMBL" id="KAG7326524.1"/>
    </source>
</evidence>
<keyword evidence="8 13" id="KW-1133">Transmembrane helix</keyword>
<keyword evidence="7 13" id="KW-0812">Transmembrane</keyword>
<feature type="transmembrane region" description="Helical" evidence="13">
    <location>
        <begin position="63"/>
        <end position="86"/>
    </location>
</feature>
<evidence type="ECO:0000256" key="2">
    <source>
        <dbReference type="ARBA" id="ARBA00004651"/>
    </source>
</evidence>
<evidence type="ECO:0000256" key="3">
    <source>
        <dbReference type="ARBA" id="ARBA00007004"/>
    </source>
</evidence>
<feature type="domain" description="Major facilitator superfamily (MFS) profile" evidence="14">
    <location>
        <begin position="14"/>
        <end position="455"/>
    </location>
</feature>
<gene>
    <name evidence="15" type="ORF">KOW79_009925</name>
</gene>
<comment type="similarity">
    <text evidence="3">Belongs to the major facilitator superfamily. Sugar transporter (TC 2.A.1.1) family. Glucose transporter subfamily.</text>
</comment>
<dbReference type="InterPro" id="IPR005829">
    <property type="entry name" value="Sugar_transporter_CS"/>
</dbReference>
<dbReference type="PROSITE" id="PS00216">
    <property type="entry name" value="SUGAR_TRANSPORT_1"/>
    <property type="match status" value="1"/>
</dbReference>
<dbReference type="FunFam" id="1.20.1250.20:FF:000040">
    <property type="entry name" value="Solute carrier family 2, facilitated glucose transporter member 1"/>
    <property type="match status" value="1"/>
</dbReference>
<keyword evidence="4 11" id="KW-0813">Transport</keyword>
<dbReference type="Proteomes" id="UP000824219">
    <property type="component" value="Linkage Group LG11"/>
</dbReference>
<dbReference type="InterPro" id="IPR036259">
    <property type="entry name" value="MFS_trans_sf"/>
</dbReference>
<feature type="transmembrane region" description="Helical" evidence="13">
    <location>
        <begin position="122"/>
        <end position="143"/>
    </location>
</feature>
<feature type="transmembrane region" description="Helical" evidence="13">
    <location>
        <begin position="7"/>
        <end position="27"/>
    </location>
</feature>
<feature type="region of interest" description="Disordered" evidence="12">
    <location>
        <begin position="470"/>
        <end position="490"/>
    </location>
</feature>
<evidence type="ECO:0000256" key="1">
    <source>
        <dbReference type="ARBA" id="ARBA00000618"/>
    </source>
</evidence>
<dbReference type="CDD" id="cd17431">
    <property type="entry name" value="MFS_GLUT_Class1"/>
    <property type="match status" value="1"/>
</dbReference>
<dbReference type="PANTHER" id="PTHR23503">
    <property type="entry name" value="SOLUTE CARRIER FAMILY 2"/>
    <property type="match status" value="1"/>
</dbReference>
<dbReference type="InterPro" id="IPR003663">
    <property type="entry name" value="Sugar/inositol_transpt"/>
</dbReference>
<evidence type="ECO:0000313" key="16">
    <source>
        <dbReference type="Proteomes" id="UP000824219"/>
    </source>
</evidence>
<keyword evidence="16" id="KW-1185">Reference proteome</keyword>
<dbReference type="GO" id="GO:0016323">
    <property type="term" value="C:basolateral plasma membrane"/>
    <property type="evidence" value="ECO:0007669"/>
    <property type="project" value="TreeGrafter"/>
</dbReference>
<dbReference type="GO" id="GO:0055056">
    <property type="term" value="F:D-glucose transmembrane transporter activity"/>
    <property type="evidence" value="ECO:0007669"/>
    <property type="project" value="TreeGrafter"/>
</dbReference>
<feature type="transmembrane region" description="Helical" evidence="13">
    <location>
        <begin position="430"/>
        <end position="449"/>
    </location>
</feature>
<dbReference type="EMBL" id="JAHKSW010000011">
    <property type="protein sequence ID" value="KAG7326524.1"/>
    <property type="molecule type" value="Genomic_DNA"/>
</dbReference>
<evidence type="ECO:0000256" key="7">
    <source>
        <dbReference type="ARBA" id="ARBA00022692"/>
    </source>
</evidence>
<feature type="transmembrane region" description="Helical" evidence="13">
    <location>
        <begin position="184"/>
        <end position="206"/>
    </location>
</feature>
<dbReference type="GO" id="GO:0032868">
    <property type="term" value="P:response to insulin"/>
    <property type="evidence" value="ECO:0007669"/>
    <property type="project" value="TreeGrafter"/>
</dbReference>
<feature type="transmembrane region" description="Helical" evidence="13">
    <location>
        <begin position="306"/>
        <end position="327"/>
    </location>
</feature>
<evidence type="ECO:0000256" key="9">
    <source>
        <dbReference type="ARBA" id="ARBA00023136"/>
    </source>
</evidence>
<feature type="transmembrane region" description="Helical" evidence="13">
    <location>
        <begin position="402"/>
        <end position="424"/>
    </location>
</feature>
<accession>A0A9D3SP57</accession>
<dbReference type="InterPro" id="IPR005828">
    <property type="entry name" value="MFS_sugar_transport-like"/>
</dbReference>
<dbReference type="GO" id="GO:0070837">
    <property type="term" value="P:dehydroascorbic acid transport"/>
    <property type="evidence" value="ECO:0007669"/>
    <property type="project" value="TreeGrafter"/>
</dbReference>
<evidence type="ECO:0000256" key="4">
    <source>
        <dbReference type="ARBA" id="ARBA00022448"/>
    </source>
</evidence>
<comment type="caution">
    <text evidence="15">The sequence shown here is derived from an EMBL/GenBank/DDBJ whole genome shotgun (WGS) entry which is preliminary data.</text>
</comment>
<feature type="transmembrane region" description="Helical" evidence="13">
    <location>
        <begin position="362"/>
        <end position="390"/>
    </location>
</feature>
<dbReference type="SUPFAM" id="SSF103473">
    <property type="entry name" value="MFS general substrate transporter"/>
    <property type="match status" value="1"/>
</dbReference>
<keyword evidence="6" id="KW-0762">Sugar transport</keyword>
<feature type="transmembrane region" description="Helical" evidence="13">
    <location>
        <begin position="334"/>
        <end position="356"/>
    </location>
</feature>
<keyword evidence="10" id="KW-0325">Glycoprotein</keyword>
<dbReference type="PANTHER" id="PTHR23503:SF51">
    <property type="entry name" value="SOLUTE CARRIER FAMILY 2, FACILITATED GLUCOSE TRANSPORTER MEMBER 1"/>
    <property type="match status" value="1"/>
</dbReference>
<evidence type="ECO:0000256" key="8">
    <source>
        <dbReference type="ARBA" id="ARBA00022989"/>
    </source>
</evidence>
<proteinExistence type="inferred from homology"/>
<dbReference type="PROSITE" id="PS00217">
    <property type="entry name" value="SUGAR_TRANSPORT_2"/>
    <property type="match status" value="1"/>
</dbReference>
<evidence type="ECO:0000256" key="6">
    <source>
        <dbReference type="ARBA" id="ARBA00022597"/>
    </source>
</evidence>
<evidence type="ECO:0000256" key="11">
    <source>
        <dbReference type="RuleBase" id="RU003346"/>
    </source>
</evidence>
<dbReference type="InterPro" id="IPR045263">
    <property type="entry name" value="GLUT"/>
</dbReference>
<dbReference type="NCBIfam" id="TIGR00879">
    <property type="entry name" value="SP"/>
    <property type="match status" value="1"/>
</dbReference>
<sequence length="490" mass="53656">MAREKKVTFQLLMAVGTAVIGSLQFGYNTGVINAPQKIIQSFYNETWFDRYDEPIPETALTSLWSLSVAIFSVGGIFGSFSVGLFVDRFGRRNSMLMVNVLAFVSAALMGFSKLAASWEMLIIGRFVVGLYSGLSTGFVPMYVGEVAPTSLRGALGTLHQLGIVIGILIAQVFGLDVIMGNATLWPFLLSFTFIPALLQCFLLPLCPESPRYLLLNCNEETKARSVLKKLRGTSDVSSDMQEMKEESRQMLTEKKVSILELFTSRVFRQPLIIAIVLQLSQQLSGINAVFYFSTSIFETAGVAQPVYATIGAGVVNTAFTVVSLFLVERAGRRSLHLIGLLGMALSAVLMTIAQALQVQVPWMSYMSIVAIFAFVAFFEIGPGPIPWFIVAELFSQGPRPSAIAVAGFCNWTANFIVGMCFQYVANICGAYVFIIFTVLLLGFFVFTYFKVPETKGRTFDEISAGFSQRPAAGIEKPPEEMNSLGADSEL</sequence>
<keyword evidence="5" id="KW-1003">Cell membrane</keyword>
<dbReference type="PRINTS" id="PR00171">
    <property type="entry name" value="SUGRTRNSPORT"/>
</dbReference>
<protein>
    <recommendedName>
        <fullName evidence="14">Major facilitator superfamily (MFS) profile domain-containing protein</fullName>
    </recommendedName>
</protein>
<feature type="transmembrane region" description="Helical" evidence="13">
    <location>
        <begin position="155"/>
        <end position="178"/>
    </location>
</feature>
<comment type="catalytic activity">
    <reaction evidence="1">
        <text>D-glucose(out) = D-glucose(in)</text>
        <dbReference type="Rhea" id="RHEA:60376"/>
        <dbReference type="ChEBI" id="CHEBI:4167"/>
    </reaction>
</comment>
<keyword evidence="9 13" id="KW-0472">Membrane</keyword>